<organism evidence="1 2">
    <name type="scientific">Ajellomyces capsulatus (strain H88)</name>
    <name type="common">Darling's disease fungus</name>
    <name type="synonym">Histoplasma capsulatum</name>
    <dbReference type="NCBI Taxonomy" id="544711"/>
    <lineage>
        <taxon>Eukaryota</taxon>
        <taxon>Fungi</taxon>
        <taxon>Dikarya</taxon>
        <taxon>Ascomycota</taxon>
        <taxon>Pezizomycotina</taxon>
        <taxon>Eurotiomycetes</taxon>
        <taxon>Eurotiomycetidae</taxon>
        <taxon>Onygenales</taxon>
        <taxon>Ajellomycetaceae</taxon>
        <taxon>Histoplasma</taxon>
    </lineage>
</organism>
<evidence type="ECO:0000313" key="2">
    <source>
        <dbReference type="Proteomes" id="UP000663419"/>
    </source>
</evidence>
<gene>
    <name evidence="1" type="ORF">I7I53_12174</name>
</gene>
<dbReference type="Proteomes" id="UP000663419">
    <property type="component" value="Chromosome 6"/>
</dbReference>
<protein>
    <submittedName>
        <fullName evidence="1">Uncharacterized protein</fullName>
    </submittedName>
</protein>
<sequence length="80" mass="8980">MDLFKLFVLSCACPSFFLPHTYTDMSLSFSYSTSISICSCPYPCLRTKTQFHPQRLSTCPSRVAPVPLSSTPEGYFISQL</sequence>
<dbReference type="VEuPathDB" id="FungiDB:I7I53_12174"/>
<dbReference type="EMBL" id="CP069107">
    <property type="protein sequence ID" value="QSS57861.1"/>
    <property type="molecule type" value="Genomic_DNA"/>
</dbReference>
<accession>A0A8A1LVQ9</accession>
<evidence type="ECO:0000313" key="1">
    <source>
        <dbReference type="EMBL" id="QSS57861.1"/>
    </source>
</evidence>
<name>A0A8A1LVQ9_AJEC8</name>
<proteinExistence type="predicted"/>
<reference evidence="1" key="1">
    <citation type="submission" date="2021-01" db="EMBL/GenBank/DDBJ databases">
        <title>Chromosome-level genome assembly of a human fungal pathogen reveals clustering of transcriptionally co-regulated genes.</title>
        <authorList>
            <person name="Voorhies M."/>
            <person name="Cohen S."/>
            <person name="Shea T.P."/>
            <person name="Petrus S."/>
            <person name="Munoz J.F."/>
            <person name="Poplawski S."/>
            <person name="Goldman W.E."/>
            <person name="Michael T."/>
            <person name="Cuomo C.A."/>
            <person name="Sil A."/>
            <person name="Beyhan S."/>
        </authorList>
    </citation>
    <scope>NUCLEOTIDE SEQUENCE</scope>
    <source>
        <strain evidence="1">H88</strain>
    </source>
</reference>
<dbReference type="AlphaFoldDB" id="A0A8A1LVQ9"/>